<evidence type="ECO:0000256" key="1">
    <source>
        <dbReference type="SAM" id="MobiDB-lite"/>
    </source>
</evidence>
<reference evidence="2" key="1">
    <citation type="submission" date="2021-06" db="EMBL/GenBank/DDBJ databases">
        <authorList>
            <person name="Kallberg Y."/>
            <person name="Tangrot J."/>
            <person name="Rosling A."/>
        </authorList>
    </citation>
    <scope>NUCLEOTIDE SEQUENCE</scope>
    <source>
        <strain evidence="2">BR232B</strain>
    </source>
</reference>
<dbReference type="AlphaFoldDB" id="A0A9N8VVD2"/>
<gene>
    <name evidence="2" type="ORF">PBRASI_LOCUS600</name>
</gene>
<evidence type="ECO:0000313" key="2">
    <source>
        <dbReference type="EMBL" id="CAG8461381.1"/>
    </source>
</evidence>
<feature type="region of interest" description="Disordered" evidence="1">
    <location>
        <begin position="16"/>
        <end position="35"/>
    </location>
</feature>
<name>A0A9N8VVD2_9GLOM</name>
<organism evidence="2 3">
    <name type="scientific">Paraglomus brasilianum</name>
    <dbReference type="NCBI Taxonomy" id="144538"/>
    <lineage>
        <taxon>Eukaryota</taxon>
        <taxon>Fungi</taxon>
        <taxon>Fungi incertae sedis</taxon>
        <taxon>Mucoromycota</taxon>
        <taxon>Glomeromycotina</taxon>
        <taxon>Glomeromycetes</taxon>
        <taxon>Paraglomerales</taxon>
        <taxon>Paraglomeraceae</taxon>
        <taxon>Paraglomus</taxon>
    </lineage>
</organism>
<comment type="caution">
    <text evidence="2">The sequence shown here is derived from an EMBL/GenBank/DDBJ whole genome shotgun (WGS) entry which is preliminary data.</text>
</comment>
<keyword evidence="3" id="KW-1185">Reference proteome</keyword>
<sequence>MRLPSSQRNVVELETITTSSSDDDPPILTPTSSTDIFLKPTTTTFDSLQTPEDGTSITAPAQWHKAVPSGIIERINRGAKASRKDYVELSQSGDDMGENKEDSTAKLKKQKIMLHDGFSESKPERSLALEVGNL</sequence>
<proteinExistence type="predicted"/>
<dbReference type="EMBL" id="CAJVPI010000031">
    <property type="protein sequence ID" value="CAG8461381.1"/>
    <property type="molecule type" value="Genomic_DNA"/>
</dbReference>
<dbReference type="Proteomes" id="UP000789739">
    <property type="component" value="Unassembled WGS sequence"/>
</dbReference>
<evidence type="ECO:0000313" key="3">
    <source>
        <dbReference type="Proteomes" id="UP000789739"/>
    </source>
</evidence>
<accession>A0A9N8VVD2</accession>
<protein>
    <submittedName>
        <fullName evidence="2">630_t:CDS:1</fullName>
    </submittedName>
</protein>